<protein>
    <submittedName>
        <fullName evidence="5">Uncharacterized protein</fullName>
    </submittedName>
</protein>
<organism evidence="5 6">
    <name type="scientific">Mycena maculata</name>
    <dbReference type="NCBI Taxonomy" id="230809"/>
    <lineage>
        <taxon>Eukaryota</taxon>
        <taxon>Fungi</taxon>
        <taxon>Dikarya</taxon>
        <taxon>Basidiomycota</taxon>
        <taxon>Agaricomycotina</taxon>
        <taxon>Agaricomycetes</taxon>
        <taxon>Agaricomycetidae</taxon>
        <taxon>Agaricales</taxon>
        <taxon>Marasmiineae</taxon>
        <taxon>Mycenaceae</taxon>
        <taxon>Mycena</taxon>
    </lineage>
</organism>
<name>A0AAD7K5P4_9AGAR</name>
<dbReference type="InterPro" id="IPR000537">
    <property type="entry name" value="UbiA_prenyltransferase"/>
</dbReference>
<sequence>MIPITLFGIVPAPLTSIRNLPHLDETNKPDRPLPAGRITLQDALILRSTLMSMCWVLSLTYSKEVMYSSMALSALTTTYNELRGSGAHFTSKYALNGLGLASFEAGTTLVTRNDKSLDTAGWLVDTAGWLAIFLSGRIFATTIYAQDFRDGPCCFAGVAGWSTGLSFIWNLDIYSAVAFTALVAYTLDA</sequence>
<reference evidence="5" key="1">
    <citation type="submission" date="2023-03" db="EMBL/GenBank/DDBJ databases">
        <title>Massive genome expansion in bonnet fungi (Mycena s.s.) driven by repeated elements and novel gene families across ecological guilds.</title>
        <authorList>
            <consortium name="Lawrence Berkeley National Laboratory"/>
            <person name="Harder C.B."/>
            <person name="Miyauchi S."/>
            <person name="Viragh M."/>
            <person name="Kuo A."/>
            <person name="Thoen E."/>
            <person name="Andreopoulos B."/>
            <person name="Lu D."/>
            <person name="Skrede I."/>
            <person name="Drula E."/>
            <person name="Henrissat B."/>
            <person name="Morin E."/>
            <person name="Kohler A."/>
            <person name="Barry K."/>
            <person name="LaButti K."/>
            <person name="Morin E."/>
            <person name="Salamov A."/>
            <person name="Lipzen A."/>
            <person name="Mereny Z."/>
            <person name="Hegedus B."/>
            <person name="Baldrian P."/>
            <person name="Stursova M."/>
            <person name="Weitz H."/>
            <person name="Taylor A."/>
            <person name="Grigoriev I.V."/>
            <person name="Nagy L.G."/>
            <person name="Martin F."/>
            <person name="Kauserud H."/>
        </authorList>
    </citation>
    <scope>NUCLEOTIDE SEQUENCE</scope>
    <source>
        <strain evidence="5">CBHHK188m</strain>
    </source>
</reference>
<dbReference type="Gene3D" id="1.10.357.140">
    <property type="entry name" value="UbiA prenyltransferase"/>
    <property type="match status" value="1"/>
</dbReference>
<comment type="subcellular location">
    <subcellularLocation>
        <location evidence="1">Membrane</location>
        <topology evidence="1">Multi-pass membrane protein</topology>
    </subcellularLocation>
</comment>
<dbReference type="GO" id="GO:0016020">
    <property type="term" value="C:membrane"/>
    <property type="evidence" value="ECO:0007669"/>
    <property type="project" value="UniProtKB-SubCell"/>
</dbReference>
<evidence type="ECO:0000256" key="3">
    <source>
        <dbReference type="ARBA" id="ARBA00022989"/>
    </source>
</evidence>
<evidence type="ECO:0000256" key="4">
    <source>
        <dbReference type="ARBA" id="ARBA00023136"/>
    </source>
</evidence>
<dbReference type="Proteomes" id="UP001215280">
    <property type="component" value="Unassembled WGS sequence"/>
</dbReference>
<accession>A0AAD7K5P4</accession>
<keyword evidence="4" id="KW-0472">Membrane</keyword>
<keyword evidence="3" id="KW-1133">Transmembrane helix</keyword>
<evidence type="ECO:0000256" key="2">
    <source>
        <dbReference type="ARBA" id="ARBA00022692"/>
    </source>
</evidence>
<dbReference type="GO" id="GO:0016765">
    <property type="term" value="F:transferase activity, transferring alkyl or aryl (other than methyl) groups"/>
    <property type="evidence" value="ECO:0007669"/>
    <property type="project" value="InterPro"/>
</dbReference>
<keyword evidence="2" id="KW-0812">Transmembrane</keyword>
<dbReference type="EMBL" id="JARJLG010000010">
    <property type="protein sequence ID" value="KAJ7777601.1"/>
    <property type="molecule type" value="Genomic_DNA"/>
</dbReference>
<comment type="caution">
    <text evidence="5">The sequence shown here is derived from an EMBL/GenBank/DDBJ whole genome shotgun (WGS) entry which is preliminary data.</text>
</comment>
<evidence type="ECO:0000313" key="6">
    <source>
        <dbReference type="Proteomes" id="UP001215280"/>
    </source>
</evidence>
<evidence type="ECO:0000256" key="1">
    <source>
        <dbReference type="ARBA" id="ARBA00004141"/>
    </source>
</evidence>
<proteinExistence type="predicted"/>
<keyword evidence="6" id="KW-1185">Reference proteome</keyword>
<evidence type="ECO:0000313" key="5">
    <source>
        <dbReference type="EMBL" id="KAJ7777601.1"/>
    </source>
</evidence>
<gene>
    <name evidence="5" type="ORF">DFH07DRAFT_951240</name>
</gene>
<dbReference type="InterPro" id="IPR044878">
    <property type="entry name" value="UbiA_sf"/>
</dbReference>
<dbReference type="AlphaFoldDB" id="A0AAD7K5P4"/>
<dbReference type="Pfam" id="PF01040">
    <property type="entry name" value="UbiA"/>
    <property type="match status" value="1"/>
</dbReference>